<evidence type="ECO:0000313" key="1">
    <source>
        <dbReference type="EMBL" id="CAG8845183.1"/>
    </source>
</evidence>
<proteinExistence type="predicted"/>
<keyword evidence="2" id="KW-1185">Reference proteome</keyword>
<feature type="non-terminal residue" evidence="1">
    <location>
        <position position="1"/>
    </location>
</feature>
<organism evidence="1 2">
    <name type="scientific">Racocetra persica</name>
    <dbReference type="NCBI Taxonomy" id="160502"/>
    <lineage>
        <taxon>Eukaryota</taxon>
        <taxon>Fungi</taxon>
        <taxon>Fungi incertae sedis</taxon>
        <taxon>Mucoromycota</taxon>
        <taxon>Glomeromycotina</taxon>
        <taxon>Glomeromycetes</taxon>
        <taxon>Diversisporales</taxon>
        <taxon>Gigasporaceae</taxon>
        <taxon>Racocetra</taxon>
    </lineage>
</organism>
<dbReference type="EMBL" id="CAJVQC010145609">
    <property type="protein sequence ID" value="CAG8845183.1"/>
    <property type="molecule type" value="Genomic_DNA"/>
</dbReference>
<protein>
    <submittedName>
        <fullName evidence="1">10065_t:CDS:1</fullName>
    </submittedName>
</protein>
<comment type="caution">
    <text evidence="1">The sequence shown here is derived from an EMBL/GenBank/DDBJ whole genome shotgun (WGS) entry which is preliminary data.</text>
</comment>
<reference evidence="1" key="1">
    <citation type="submission" date="2021-06" db="EMBL/GenBank/DDBJ databases">
        <authorList>
            <person name="Kallberg Y."/>
            <person name="Tangrot J."/>
            <person name="Rosling A."/>
        </authorList>
    </citation>
    <scope>NUCLEOTIDE SEQUENCE</scope>
    <source>
        <strain evidence="1">MA461A</strain>
    </source>
</reference>
<dbReference type="Proteomes" id="UP000789920">
    <property type="component" value="Unassembled WGS sequence"/>
</dbReference>
<evidence type="ECO:0000313" key="2">
    <source>
        <dbReference type="Proteomes" id="UP000789920"/>
    </source>
</evidence>
<name>A0ACA9SNV5_9GLOM</name>
<gene>
    <name evidence="1" type="ORF">RPERSI_LOCUS33552</name>
</gene>
<sequence>HHIHADYVIFRIYNLEGICQSLELSKEGVKMDLIQRLKVYSNKITLREGNSELPDIRENDGFVEEDDSDMDLVNQDNMNSDVEENNEIQTLKEHVQKSRRKDLVEPSKSIPQVSTDSTQMQEMGDQPYNRITKANK</sequence>
<accession>A0ACA9SNV5</accession>